<dbReference type="Proteomes" id="UP001597032">
    <property type="component" value="Unassembled WGS sequence"/>
</dbReference>
<comment type="caution">
    <text evidence="2">The sequence shown here is derived from an EMBL/GenBank/DDBJ whole genome shotgun (WGS) entry which is preliminary data.</text>
</comment>
<name>A0ABW2Z414_9FLAO</name>
<accession>A0ABW2Z414</accession>
<proteinExistence type="predicted"/>
<feature type="domain" description="DUF2061" evidence="1">
    <location>
        <begin position="31"/>
        <end position="82"/>
    </location>
</feature>
<keyword evidence="3" id="KW-1185">Reference proteome</keyword>
<organism evidence="2 3">
    <name type="scientific">Lutibacter aestuarii</name>
    <dbReference type="NCBI Taxonomy" id="861111"/>
    <lineage>
        <taxon>Bacteria</taxon>
        <taxon>Pseudomonadati</taxon>
        <taxon>Bacteroidota</taxon>
        <taxon>Flavobacteriia</taxon>
        <taxon>Flavobacteriales</taxon>
        <taxon>Flavobacteriaceae</taxon>
        <taxon>Lutibacter</taxon>
    </lineage>
</organism>
<reference evidence="3" key="1">
    <citation type="journal article" date="2019" name="Int. J. Syst. Evol. Microbiol.">
        <title>The Global Catalogue of Microorganisms (GCM) 10K type strain sequencing project: providing services to taxonomists for standard genome sequencing and annotation.</title>
        <authorList>
            <consortium name="The Broad Institute Genomics Platform"/>
            <consortium name="The Broad Institute Genome Sequencing Center for Infectious Disease"/>
            <person name="Wu L."/>
            <person name="Ma J."/>
        </authorList>
    </citation>
    <scope>NUCLEOTIDE SEQUENCE [LARGE SCALE GENOMIC DNA]</scope>
    <source>
        <strain evidence="3">CCUG 60022</strain>
    </source>
</reference>
<evidence type="ECO:0000313" key="2">
    <source>
        <dbReference type="EMBL" id="MFD0760699.1"/>
    </source>
</evidence>
<sequence length="89" mass="10314">MIIDQIYTSSKTKNSKEFDKIKNSEKASRSLVKAISWRIVGTIDTILISWLITGKITLALSIGLIEVVTKMILYFFHERIWNLIKWGKK</sequence>
<dbReference type="EMBL" id="JBHTIC010000002">
    <property type="protein sequence ID" value="MFD0760699.1"/>
    <property type="molecule type" value="Genomic_DNA"/>
</dbReference>
<dbReference type="Pfam" id="PF09834">
    <property type="entry name" value="DUF2061"/>
    <property type="match status" value="1"/>
</dbReference>
<evidence type="ECO:0000259" key="1">
    <source>
        <dbReference type="Pfam" id="PF09834"/>
    </source>
</evidence>
<gene>
    <name evidence="2" type="ORF">ACFQZW_01240</name>
</gene>
<protein>
    <submittedName>
        <fullName evidence="2">DUF2061 domain-containing protein</fullName>
    </submittedName>
</protein>
<evidence type="ECO:0000313" key="3">
    <source>
        <dbReference type="Proteomes" id="UP001597032"/>
    </source>
</evidence>
<dbReference type="InterPro" id="IPR018638">
    <property type="entry name" value="DUF2061_membrane"/>
</dbReference>
<dbReference type="RefSeq" id="WP_298263703.1">
    <property type="nucleotide sequence ID" value="NZ_JBHTIC010000002.1"/>
</dbReference>